<evidence type="ECO:0000256" key="1">
    <source>
        <dbReference type="SAM" id="Coils"/>
    </source>
</evidence>
<proteinExistence type="predicted"/>
<dbReference type="EMBL" id="JAPFFF010000015">
    <property type="protein sequence ID" value="KAK8866291.1"/>
    <property type="molecule type" value="Genomic_DNA"/>
</dbReference>
<protein>
    <submittedName>
        <fullName evidence="3">Uncharacterized protein</fullName>
    </submittedName>
</protein>
<evidence type="ECO:0000313" key="4">
    <source>
        <dbReference type="Proteomes" id="UP001470230"/>
    </source>
</evidence>
<keyword evidence="1" id="KW-0175">Coiled coil</keyword>
<sequence length="468" mass="54298">MSKIQSYMMLSSESSEQSDESRRYQLLQQENAKLREKIAKTQTKYHKLKQDYDEILLQKELLEEQNKLLESTKQSPQKEKNTEQSIPSSQVSKILSDFDTLLEMQGREITQLMNDRDKLSSICFLSLSLISQQEIFLKKFQNGTQKLIQFMSSGDSSYDSVIQDFSALGYDIQSIVNSVQRKIDVQQLVESLNRYDSPPIDPNEVIRIINELPNINLTGDSLQIVTQFIMQQISSQKRLISEIDEQRSRFKELKEKLNQAIQACKPPGAAKFGLKDLTRRYLELQERCTKSENLEQLSRQIVEVFEAFGSRFPDNSDTQRCLMRIRFWLDNPESEVDVIQEIDFLLGLCIPSKVIDKNADNSSALSETTSSVTSLIERIGITKKTIQTSDFNINTNEQKNIPTTLQTATFESDLLSQIRLLRREVSEMKERFVNDDEERKRFIFKHFKKSIPQSTKWPQVCEYLLSSR</sequence>
<keyword evidence="4" id="KW-1185">Reference proteome</keyword>
<feature type="coiled-coil region" evidence="1">
    <location>
        <begin position="236"/>
        <end position="294"/>
    </location>
</feature>
<gene>
    <name evidence="3" type="ORF">M9Y10_009251</name>
</gene>
<name>A0ABR2IQC0_9EUKA</name>
<feature type="region of interest" description="Disordered" evidence="2">
    <location>
        <begin position="70"/>
        <end position="90"/>
    </location>
</feature>
<organism evidence="3 4">
    <name type="scientific">Tritrichomonas musculus</name>
    <dbReference type="NCBI Taxonomy" id="1915356"/>
    <lineage>
        <taxon>Eukaryota</taxon>
        <taxon>Metamonada</taxon>
        <taxon>Parabasalia</taxon>
        <taxon>Tritrichomonadida</taxon>
        <taxon>Tritrichomonadidae</taxon>
        <taxon>Tritrichomonas</taxon>
    </lineage>
</organism>
<evidence type="ECO:0000313" key="3">
    <source>
        <dbReference type="EMBL" id="KAK8866291.1"/>
    </source>
</evidence>
<evidence type="ECO:0000256" key="2">
    <source>
        <dbReference type="SAM" id="MobiDB-lite"/>
    </source>
</evidence>
<dbReference type="Proteomes" id="UP001470230">
    <property type="component" value="Unassembled WGS sequence"/>
</dbReference>
<feature type="region of interest" description="Disordered" evidence="2">
    <location>
        <begin position="1"/>
        <end position="24"/>
    </location>
</feature>
<accession>A0ABR2IQC0</accession>
<comment type="caution">
    <text evidence="3">The sequence shown here is derived from an EMBL/GenBank/DDBJ whole genome shotgun (WGS) entry which is preliminary data.</text>
</comment>
<reference evidence="3 4" key="1">
    <citation type="submission" date="2024-04" db="EMBL/GenBank/DDBJ databases">
        <title>Tritrichomonas musculus Genome.</title>
        <authorList>
            <person name="Alves-Ferreira E."/>
            <person name="Grigg M."/>
            <person name="Lorenzi H."/>
            <person name="Galac M."/>
        </authorList>
    </citation>
    <scope>NUCLEOTIDE SEQUENCE [LARGE SCALE GENOMIC DNA]</scope>
    <source>
        <strain evidence="3 4">EAF2021</strain>
    </source>
</reference>